<feature type="domain" description="Reverse transcriptase" evidence="2">
    <location>
        <begin position="1859"/>
        <end position="2110"/>
    </location>
</feature>
<name>A0A1Q9D1D8_SYMMI</name>
<dbReference type="PROSITE" id="PS50879">
    <property type="entry name" value="RNASE_H_1"/>
    <property type="match status" value="1"/>
</dbReference>
<evidence type="ECO:0000259" key="3">
    <source>
        <dbReference type="PROSITE" id="PS50879"/>
    </source>
</evidence>
<dbReference type="OrthoDB" id="414730at2759"/>
<dbReference type="InterPro" id="IPR012337">
    <property type="entry name" value="RNaseH-like_sf"/>
</dbReference>
<protein>
    <submittedName>
        <fullName evidence="4">Putative 149 kDa protein</fullName>
    </submittedName>
</protein>
<reference evidence="4 5" key="1">
    <citation type="submission" date="2016-02" db="EMBL/GenBank/DDBJ databases">
        <title>Genome analysis of coral dinoflagellate symbionts highlights evolutionary adaptations to a symbiotic lifestyle.</title>
        <authorList>
            <person name="Aranda M."/>
            <person name="Li Y."/>
            <person name="Liew Y.J."/>
            <person name="Baumgarten S."/>
            <person name="Simakov O."/>
            <person name="Wilson M."/>
            <person name="Piel J."/>
            <person name="Ashoor H."/>
            <person name="Bougouffa S."/>
            <person name="Bajic V.B."/>
            <person name="Ryu T."/>
            <person name="Ravasi T."/>
            <person name="Bayer T."/>
            <person name="Micklem G."/>
            <person name="Kim H."/>
            <person name="Bhak J."/>
            <person name="Lajeunesse T.C."/>
            <person name="Voolstra C.R."/>
        </authorList>
    </citation>
    <scope>NUCLEOTIDE SEQUENCE [LARGE SCALE GENOMIC DNA]</scope>
    <source>
        <strain evidence="4 5">CCMP2467</strain>
    </source>
</reference>
<evidence type="ECO:0000313" key="5">
    <source>
        <dbReference type="Proteomes" id="UP000186817"/>
    </source>
</evidence>
<dbReference type="SUPFAM" id="SSF53098">
    <property type="entry name" value="Ribonuclease H-like"/>
    <property type="match status" value="1"/>
</dbReference>
<dbReference type="InterPro" id="IPR005135">
    <property type="entry name" value="Endo/exonuclease/phosphatase"/>
</dbReference>
<evidence type="ECO:0000259" key="2">
    <source>
        <dbReference type="PROSITE" id="PS50878"/>
    </source>
</evidence>
<dbReference type="EMBL" id="LSRX01000784">
    <property type="protein sequence ID" value="OLP88992.1"/>
    <property type="molecule type" value="Genomic_DNA"/>
</dbReference>
<dbReference type="InterPro" id="IPR002156">
    <property type="entry name" value="RNaseH_domain"/>
</dbReference>
<organism evidence="4 5">
    <name type="scientific">Symbiodinium microadriaticum</name>
    <name type="common">Dinoflagellate</name>
    <name type="synonym">Zooxanthella microadriatica</name>
    <dbReference type="NCBI Taxonomy" id="2951"/>
    <lineage>
        <taxon>Eukaryota</taxon>
        <taxon>Sar</taxon>
        <taxon>Alveolata</taxon>
        <taxon>Dinophyceae</taxon>
        <taxon>Suessiales</taxon>
        <taxon>Symbiodiniaceae</taxon>
        <taxon>Symbiodinium</taxon>
    </lineage>
</organism>
<dbReference type="Gene3D" id="3.60.10.10">
    <property type="entry name" value="Endonuclease/exonuclease/phosphatase"/>
    <property type="match status" value="1"/>
</dbReference>
<evidence type="ECO:0000313" key="4">
    <source>
        <dbReference type="EMBL" id="OLP88992.1"/>
    </source>
</evidence>
<dbReference type="PROSITE" id="PS50878">
    <property type="entry name" value="RT_POL"/>
    <property type="match status" value="1"/>
</dbReference>
<dbReference type="InterPro" id="IPR043502">
    <property type="entry name" value="DNA/RNA_pol_sf"/>
</dbReference>
<dbReference type="Pfam" id="PF00078">
    <property type="entry name" value="RVT_1"/>
    <property type="match status" value="1"/>
</dbReference>
<dbReference type="GO" id="GO:0003676">
    <property type="term" value="F:nucleic acid binding"/>
    <property type="evidence" value="ECO:0007669"/>
    <property type="project" value="InterPro"/>
</dbReference>
<feature type="domain" description="RNase H type-1" evidence="3">
    <location>
        <begin position="2437"/>
        <end position="2592"/>
    </location>
</feature>
<sequence>MLAGRKSSTRSGTAMEGGICMVRMVQIVRLTQPAAVLIEQVAGFNKHDEFEDFHASMVASGYRLSCAGIHDLGSLSFTTRRRWLGVYLNTLHVHRWDDLGRGLHRHFVEPEVFQDAIHCLTTFTQSQRAKVEVTEGEFVVLNDPELLPPWTRCSPGASCGALPFRIQANGSVWPAIAPAHRSSCDYPRDQLAQSGLPSWLIKDAHGDVRWASCFEACMALGFPGTTILPMHEDEAYHVLGASTSPFQAAFLMAHAEQACLHQQGDVCGEIFVPMVQRLRAARATMDAVIITDFGLSHQALHSRRPRPMAPVRCPHCGEHSNAPLMLACPSCCMIACHRCLADRCQPSHFQVVQSTSAAAEARQLTDEPPTVGVAAYVVEDVDSGLTEHVDCRDAPTVILYFIRAALPDDTRFFKNQELLSDDWTFNHGDHVHRARLRRDDDACPRCLTRGMTRQLRLCALCRRIGCTICVADRCARCTGGRLSCRACHEQKAQNTISAIHEEVALQLEDHALPVLPHWNWQLRCDIEAEWELITALSFPVGRATVRRAQFYDVAYIMSMIRHMGYEVASQARVFWGDSTYPNLRKATEAYILVVPEEEIQSGRVPVLCQSPRGEVVRMCRPTQSGEGWRHEFLDESERRAGYRLFHHQIELRELTVLTLQAGAVVRKLPSWQEALRQLDAPDEGIRILEETLNLEPAQPMPTAGLGGVMPGTITTWCGVVLLDGRFQLLPLPWPGQTWRDWVSHLPLPHIDTLWATVNGHAVPADQPLEGRPILLRLHVRLPGGAKGYNKQDALLKKLAQHLQTKGVPDDDAVARATLVFDTLGTAAVEKAYDSTDPWRSLKAAAGNRLRLVRPEELKASKSKPPASRGEKGDDPWLLNDPWQAAASSSAPAKAQAMITLMPGFFLDQADQPLPILSHLTADAKGVALVGADEVQTYASANLYLSEDELAAVVISPRAPESGSLPSQAISFAAMHGDQKVLLRGFIVNFGQKAAKTREAAHRVNLQLANTVTLAIEIRKQFQTNWEVVSRNPLRFVWNSIEGLQRAMTATWSRRFFAGRREATPETAATWHMFTKLSDDNYEGFLRQSGKSGVFVIPKSHGDTDLTGRFRVIWLEHLDLDRAMTVQRTYPEILGVVRGRDTLGVRVRAADYAGIRQKLEPQWSSQGILTDIVVEKKWTMAPLPAHSDKAAVQKIVNELQWRAVPLKQLSATVWLLGAASEDAPPTDVFEFAGKPVLITSQSAKRVPSPEQMVLAAPPAFRKSFATDLARGKWQAPAMMPDPGMEVAPGPLITARSLMAEFKDEIHTKLSDFQVQVQHALNQVNARVQEVQAAISSTAMELEALAVKHDHRVAQVESSVQQLSAALVTKADLTVPVIIAGDFNCDLNELSSWQAAVSRGFVDVAARSATLMGCEPDPTYKGTSRLDYIVCNEVAARAFQTLMIDPCGYTDHATLTATFDWQTVVDRIPTWTFPRSFDAQPAILQTLADQSNDPAISRLFQSALEQEDVDQALVLFAKHFEHKCAISFQEHHHHDMPSAYRGRARGKIVLQAPQSLHGSSEQSVAQAGVGHRQKSRVLQWVCELHTLSERHPGAPKCVILWELIFNSKGFRPTFPRWLLDNDIVPYIPYDVPDISWLKKVKEALQFESTLWQAHHLKHQRANIARCMQDDWHKGGRLHSASVKPVPLGTLDSLSITRPRTFQLLRARKGELAQIRFTDGVVTPPDACLIVGTAPASRVVRVLRDSPKGAILNCSTTSDLQHGTAQQISWTTDTQYIAGKVQDFWQQYWQPTAAPDLDSALSLLEGLPQIPTFEETITPAEVELVIRQLPARKARGMDGFSNTELRACGPAEYQMLADIFNLVHRTGKWPTGLLSAFVSLLAKVAHPSVPKDGRPITILPTLYRVWAKIISKKIFAAIVEHLPVDIFGSVPGRSAMDAAWELQCQLEEALAADGDLVGVSLDLSKAYNTIPRDFICALARRCGWPESIIGAYMAYLNSFQRFFKLHGGFHAPTLSRTGVPEGCPIAVPVMIMLTWAVTAHVTHQLPDTRMLSYVDNWTLTAGCLPDLQQQMDRMLWSTRVLGLLLNPQKTRAFATNASLRAQLARVSFAGCSLQVHQRHDDLGVVFTSTHQVQSSTLHARLQANESKMQKLRIMPWSATRKQQVLLRTILPALTYGVSFASSPMTYLATLRGKMSAAVWGKHHHRDHFLAPLMGSALPAEPFLLIFRIRLADMRRAVCRAATRTTQQWNAALLRPRSSGPLHYFHQFCRLVGIQPQLDLLLQFPDGSTLHVGASDRRAIMIGVEKAWFQQVAAKVTSKLGLQDLDTVDFHWSQRLRKATKVPLHILGAFVSNAALQTGQKIKFLSETESRCRYCGAADTSRHRLLECEHFAPARQGLPVSDMQQWPALLLERGLHRLPISMQRWDEYLQALPWPPLDEIFDEKVHLFTDGSTASPHSVPVSAWSVIVLEESSFEAVKVAAGVVPGHQTNYRAELFAVMVAIASAECATVYIDNSAVLRGVLRLQSQGWISLYWEKQPEYELWWQVWSLFRQKVPAAWSFRHVKSHRQLCADMSAFDRWTWHGNEGADKAAKQANSARSADVLQLHRQACHAWYTHLQRARAVAALQEGVLKGSSSQGSARSPGSVPSGLGSSDLQLGDVLPSLHLTEQAEYPDALLGPRFIWMLHQWWMSQSFHACPAGYSVAELYMCFAEQTGWMSPQNLAKWPPESLPFRWRTAVQTAFVAEVDYEGLSYSEVSFSKQLTVFLHALKFFAQRQALDLRFDRRPVLDFVDSFEPVATICCAPGVVLFALPE</sequence>
<feature type="region of interest" description="Disordered" evidence="1">
    <location>
        <begin position="854"/>
        <end position="879"/>
    </location>
</feature>
<accession>A0A1Q9D1D8</accession>
<dbReference type="InterPro" id="IPR029063">
    <property type="entry name" value="SAM-dependent_MTases_sf"/>
</dbReference>
<dbReference type="Proteomes" id="UP000186817">
    <property type="component" value="Unassembled WGS sequence"/>
</dbReference>
<dbReference type="Gene3D" id="3.30.420.10">
    <property type="entry name" value="Ribonuclease H-like superfamily/Ribonuclease H"/>
    <property type="match status" value="1"/>
</dbReference>
<dbReference type="InterPro" id="IPR036397">
    <property type="entry name" value="RNaseH_sf"/>
</dbReference>
<dbReference type="SUPFAM" id="SSF56672">
    <property type="entry name" value="DNA/RNA polymerases"/>
    <property type="match status" value="1"/>
</dbReference>
<keyword evidence="5" id="KW-1185">Reference proteome</keyword>
<dbReference type="PANTHER" id="PTHR19446">
    <property type="entry name" value="REVERSE TRANSCRIPTASES"/>
    <property type="match status" value="1"/>
</dbReference>
<evidence type="ECO:0000256" key="1">
    <source>
        <dbReference type="SAM" id="MobiDB-lite"/>
    </source>
</evidence>
<dbReference type="GO" id="GO:0004523">
    <property type="term" value="F:RNA-DNA hybrid ribonuclease activity"/>
    <property type="evidence" value="ECO:0007669"/>
    <property type="project" value="InterPro"/>
</dbReference>
<dbReference type="SUPFAM" id="SSF53335">
    <property type="entry name" value="S-adenosyl-L-methionine-dependent methyltransferases"/>
    <property type="match status" value="1"/>
</dbReference>
<dbReference type="InterPro" id="IPR000477">
    <property type="entry name" value="RT_dom"/>
</dbReference>
<dbReference type="Pfam" id="PF00075">
    <property type="entry name" value="RNase_H"/>
    <property type="match status" value="1"/>
</dbReference>
<dbReference type="InterPro" id="IPR036691">
    <property type="entry name" value="Endo/exonu/phosph_ase_sf"/>
</dbReference>
<comment type="caution">
    <text evidence="4">The sequence shown here is derived from an EMBL/GenBank/DDBJ whole genome shotgun (WGS) entry which is preliminary data.</text>
</comment>
<dbReference type="SUPFAM" id="SSF56219">
    <property type="entry name" value="DNase I-like"/>
    <property type="match status" value="1"/>
</dbReference>
<gene>
    <name evidence="4" type="ORF">AK812_SmicGene29604</name>
</gene>
<proteinExistence type="predicted"/>
<dbReference type="Pfam" id="PF03372">
    <property type="entry name" value="Exo_endo_phos"/>
    <property type="match status" value="1"/>
</dbReference>